<evidence type="ECO:0000256" key="2">
    <source>
        <dbReference type="SAM" id="MobiDB-lite"/>
    </source>
</evidence>
<dbReference type="Proteomes" id="UP000625711">
    <property type="component" value="Unassembled WGS sequence"/>
</dbReference>
<dbReference type="CDD" id="cd01229">
    <property type="entry name" value="PH_Ect2"/>
    <property type="match status" value="1"/>
</dbReference>
<dbReference type="Pfam" id="PF00621">
    <property type="entry name" value="RhoGEF"/>
    <property type="match status" value="1"/>
</dbReference>
<organism evidence="4 5">
    <name type="scientific">Rhynchophorus ferrugineus</name>
    <name type="common">Red palm weevil</name>
    <name type="synonym">Curculio ferrugineus</name>
    <dbReference type="NCBI Taxonomy" id="354439"/>
    <lineage>
        <taxon>Eukaryota</taxon>
        <taxon>Metazoa</taxon>
        <taxon>Ecdysozoa</taxon>
        <taxon>Arthropoda</taxon>
        <taxon>Hexapoda</taxon>
        <taxon>Insecta</taxon>
        <taxon>Pterygota</taxon>
        <taxon>Neoptera</taxon>
        <taxon>Endopterygota</taxon>
        <taxon>Coleoptera</taxon>
        <taxon>Polyphaga</taxon>
        <taxon>Cucujiformia</taxon>
        <taxon>Curculionidae</taxon>
        <taxon>Dryophthorinae</taxon>
        <taxon>Rhynchophorus</taxon>
    </lineage>
</organism>
<dbReference type="Gene3D" id="1.20.900.10">
    <property type="entry name" value="Dbl homology (DH) domain"/>
    <property type="match status" value="1"/>
</dbReference>
<dbReference type="GO" id="GO:0000281">
    <property type="term" value="P:mitotic cytokinesis"/>
    <property type="evidence" value="ECO:0007669"/>
    <property type="project" value="TreeGrafter"/>
</dbReference>
<dbReference type="PANTHER" id="PTHR16777:SF2">
    <property type="entry name" value="PROTEIN ECT2"/>
    <property type="match status" value="1"/>
</dbReference>
<sequence length="524" mass="59926">MSLRDLISPLKEIRKKKPSLNESFYQEWLGLLGGIIDNSDLNASMMTDREDSVEITSPRHQVFLELVQTECNYVDILNLIQKIFKQYMEDMIEEEPLLNNTEINLIFGKLMPIHEIHVKMLEELLWIKSNWCEQRSIGSVILNHSTDLQRAYPPFINYFEEMKEILFQCEQSKPRFSAFLKAMQTRPECGRQSLQELMIRPVQRLGSISLLLKDILKQTDKDNTDYGDLEQALKSLKDVMKHINEDKRRAEGQVTLFNIFNDIENCPPDIVSSHRTYITKVEVIQLGTTDLLSSKGYTSLVFFLFNDRLEVCRRKSKTPSVGGFHFLGRSIVKPYKHVKMMPLNSVKRVIDISEKDKCRNVFGLLCNGSEELKDKLFCFSISRNDMDKTSFLNILSRTMANNMCSASADKFILHLEPHQLDLNTSDLSFGGLKKALKLAKLKVERTFSFNKSPKGLKRTTGSVRLPSSTKKSSAASLADKRLSSCTNLKELGDIAENSEESLAVSVQLIRKTKQTSNSNNLKVI</sequence>
<reference evidence="4" key="1">
    <citation type="submission" date="2020-08" db="EMBL/GenBank/DDBJ databases">
        <title>Genome sequencing and assembly of the red palm weevil Rhynchophorus ferrugineus.</title>
        <authorList>
            <person name="Dias G.B."/>
            <person name="Bergman C.M."/>
            <person name="Manee M."/>
        </authorList>
    </citation>
    <scope>NUCLEOTIDE SEQUENCE</scope>
    <source>
        <strain evidence="4">AA-2017</strain>
        <tissue evidence="4">Whole larva</tissue>
    </source>
</reference>
<dbReference type="InterPro" id="IPR026817">
    <property type="entry name" value="Ect2"/>
</dbReference>
<dbReference type="OrthoDB" id="9997817at2759"/>
<feature type="compositionally biased region" description="Low complexity" evidence="2">
    <location>
        <begin position="465"/>
        <end position="476"/>
    </location>
</feature>
<feature type="region of interest" description="Disordered" evidence="2">
    <location>
        <begin position="454"/>
        <end position="476"/>
    </location>
</feature>
<dbReference type="SUPFAM" id="SSF50729">
    <property type="entry name" value="PH domain-like"/>
    <property type="match status" value="1"/>
</dbReference>
<evidence type="ECO:0000259" key="3">
    <source>
        <dbReference type="PROSITE" id="PS50010"/>
    </source>
</evidence>
<comment type="caution">
    <text evidence="4">The sequence shown here is derived from an EMBL/GenBank/DDBJ whole genome shotgun (WGS) entry which is preliminary data.</text>
</comment>
<dbReference type="Gene3D" id="2.30.29.30">
    <property type="entry name" value="Pleckstrin-homology domain (PH domain)/Phosphotyrosine-binding domain (PTB)"/>
    <property type="match status" value="1"/>
</dbReference>
<name>A0A834J3G8_RHYFE</name>
<dbReference type="AlphaFoldDB" id="A0A834J3G8"/>
<dbReference type="GO" id="GO:0007399">
    <property type="term" value="P:nervous system development"/>
    <property type="evidence" value="ECO:0007669"/>
    <property type="project" value="TreeGrafter"/>
</dbReference>
<dbReference type="GO" id="GO:0005634">
    <property type="term" value="C:nucleus"/>
    <property type="evidence" value="ECO:0007669"/>
    <property type="project" value="InterPro"/>
</dbReference>
<dbReference type="SMART" id="SM00325">
    <property type="entry name" value="RhoGEF"/>
    <property type="match status" value="1"/>
</dbReference>
<dbReference type="CDD" id="cd00160">
    <property type="entry name" value="RhoGEF"/>
    <property type="match status" value="1"/>
</dbReference>
<dbReference type="Pfam" id="PF21242">
    <property type="entry name" value="ECT2_PH"/>
    <property type="match status" value="1"/>
</dbReference>
<feature type="coiled-coil region" evidence="1">
    <location>
        <begin position="226"/>
        <end position="253"/>
    </location>
</feature>
<dbReference type="InterPro" id="IPR049395">
    <property type="entry name" value="ECT2_PH"/>
</dbReference>
<accession>A0A834J3G8</accession>
<dbReference type="GO" id="GO:0005085">
    <property type="term" value="F:guanyl-nucleotide exchange factor activity"/>
    <property type="evidence" value="ECO:0007669"/>
    <property type="project" value="InterPro"/>
</dbReference>
<protein>
    <recommendedName>
        <fullName evidence="3">DH domain-containing protein</fullName>
    </recommendedName>
</protein>
<evidence type="ECO:0000313" key="4">
    <source>
        <dbReference type="EMBL" id="KAF7287577.1"/>
    </source>
</evidence>
<proteinExistence type="predicted"/>
<gene>
    <name evidence="4" type="ORF">GWI33_005938</name>
</gene>
<keyword evidence="1" id="KW-0175">Coiled coil</keyword>
<dbReference type="InterPro" id="IPR035899">
    <property type="entry name" value="DBL_dom_sf"/>
</dbReference>
<dbReference type="InterPro" id="IPR011993">
    <property type="entry name" value="PH-like_dom_sf"/>
</dbReference>
<dbReference type="GO" id="GO:0005096">
    <property type="term" value="F:GTPase activator activity"/>
    <property type="evidence" value="ECO:0007669"/>
    <property type="project" value="InterPro"/>
</dbReference>
<keyword evidence="5" id="KW-1185">Reference proteome</keyword>
<dbReference type="GO" id="GO:0005938">
    <property type="term" value="C:cell cortex"/>
    <property type="evidence" value="ECO:0007669"/>
    <property type="project" value="TreeGrafter"/>
</dbReference>
<dbReference type="PROSITE" id="PS50010">
    <property type="entry name" value="DH_2"/>
    <property type="match status" value="1"/>
</dbReference>
<evidence type="ECO:0000313" key="5">
    <source>
        <dbReference type="Proteomes" id="UP000625711"/>
    </source>
</evidence>
<dbReference type="GO" id="GO:2000431">
    <property type="term" value="P:regulation of cytokinesis, actomyosin contractile ring assembly"/>
    <property type="evidence" value="ECO:0007669"/>
    <property type="project" value="InterPro"/>
</dbReference>
<dbReference type="SUPFAM" id="SSF48065">
    <property type="entry name" value="DBL homology domain (DH-domain)"/>
    <property type="match status" value="1"/>
</dbReference>
<dbReference type="PANTHER" id="PTHR16777">
    <property type="entry name" value="PROTEIN ECT2"/>
    <property type="match status" value="1"/>
</dbReference>
<feature type="domain" description="DH" evidence="3">
    <location>
        <begin position="58"/>
        <end position="246"/>
    </location>
</feature>
<evidence type="ECO:0000256" key="1">
    <source>
        <dbReference type="SAM" id="Coils"/>
    </source>
</evidence>
<dbReference type="InterPro" id="IPR000219">
    <property type="entry name" value="DH_dom"/>
</dbReference>
<dbReference type="EMBL" id="JAACXV010000004">
    <property type="protein sequence ID" value="KAF7287577.1"/>
    <property type="molecule type" value="Genomic_DNA"/>
</dbReference>